<reference evidence="2 3" key="1">
    <citation type="submission" date="2016-11" db="EMBL/GenBank/DDBJ databases">
        <authorList>
            <person name="Jaros S."/>
            <person name="Januszkiewicz K."/>
            <person name="Wedrychowicz H."/>
        </authorList>
    </citation>
    <scope>NUCLEOTIDE SEQUENCE [LARGE SCALE GENOMIC DNA]</scope>
    <source>
        <strain evidence="2 3">DSM 44666</strain>
    </source>
</reference>
<evidence type="ECO:0000313" key="3">
    <source>
        <dbReference type="Proteomes" id="UP000184476"/>
    </source>
</evidence>
<dbReference type="RefSeq" id="WP_073152023.1">
    <property type="nucleotide sequence ID" value="NZ_FQVL01000001.1"/>
</dbReference>
<keyword evidence="1" id="KW-1133">Transmembrane helix</keyword>
<protein>
    <recommendedName>
        <fullName evidence="4">Major Facilitator Superfamily protein</fullName>
    </recommendedName>
</protein>
<dbReference type="AlphaFoldDB" id="A0A1M4TY75"/>
<feature type="transmembrane region" description="Helical" evidence="1">
    <location>
        <begin position="162"/>
        <end position="181"/>
    </location>
</feature>
<feature type="transmembrane region" description="Helical" evidence="1">
    <location>
        <begin position="285"/>
        <end position="303"/>
    </location>
</feature>
<name>A0A1M4TY75_9BACL</name>
<feature type="transmembrane region" description="Helical" evidence="1">
    <location>
        <begin position="36"/>
        <end position="58"/>
    </location>
</feature>
<sequence>MCLKQIALQIVKLSIWSVLTVAVMQKKTPWWVKSQVILNLMSLGILHIANGQLLFNGIGIHLESQGKGKYIAGFFMTAMICQVVSSSINAWAMKRWREKTVLMWSVTLELMGPALLIIGIQHGNILFYFVSVTIIAFLGTQTLLACQLLLRQQLGKDHIVGTSSQKLVLAAAIALATFFAFQAPLIVWAWVMAGIGVLKLVMAIFVKPLAVESGDLTSEHLPNLFSISKEITAKSIQHIRWNWFPKWMRDPATRVSLGGFPALIGSYCFGKLLPLSSVFANPQQAGTILALISLTTGLLQFQLSRFVDQYRQFNNLVISFCHFFALIGLCLIWLEGWWIIIATMSWIMGLCSISLVSHTAYAVAHNNKLGNSLPTVTSNTAGVAGGFYIGYFEATAGYDAALGWLSLFTGASFVCSIFLWRVHKLPQK</sequence>
<feature type="transmembrane region" description="Helical" evidence="1">
    <location>
        <begin position="101"/>
        <end position="120"/>
    </location>
</feature>
<keyword evidence="3" id="KW-1185">Reference proteome</keyword>
<accession>A0A1M4TY75</accession>
<dbReference type="Gene3D" id="1.20.1250.20">
    <property type="entry name" value="MFS general substrate transporter like domains"/>
    <property type="match status" value="1"/>
</dbReference>
<feature type="transmembrane region" description="Helical" evidence="1">
    <location>
        <begin position="70"/>
        <end position="92"/>
    </location>
</feature>
<proteinExistence type="predicted"/>
<keyword evidence="1" id="KW-0472">Membrane</keyword>
<feature type="transmembrane region" description="Helical" evidence="1">
    <location>
        <begin position="126"/>
        <end position="150"/>
    </location>
</feature>
<feature type="transmembrane region" description="Helical" evidence="1">
    <location>
        <begin position="315"/>
        <end position="334"/>
    </location>
</feature>
<feature type="transmembrane region" description="Helical" evidence="1">
    <location>
        <begin position="400"/>
        <end position="420"/>
    </location>
</feature>
<evidence type="ECO:0000256" key="1">
    <source>
        <dbReference type="SAM" id="Phobius"/>
    </source>
</evidence>
<organism evidence="2 3">
    <name type="scientific">Seinonella peptonophila</name>
    <dbReference type="NCBI Taxonomy" id="112248"/>
    <lineage>
        <taxon>Bacteria</taxon>
        <taxon>Bacillati</taxon>
        <taxon>Bacillota</taxon>
        <taxon>Bacilli</taxon>
        <taxon>Bacillales</taxon>
        <taxon>Thermoactinomycetaceae</taxon>
        <taxon>Seinonella</taxon>
    </lineage>
</organism>
<gene>
    <name evidence="2" type="ORF">SAMN05444392_101706</name>
</gene>
<keyword evidence="1" id="KW-0812">Transmembrane</keyword>
<dbReference type="SUPFAM" id="SSF103473">
    <property type="entry name" value="MFS general substrate transporter"/>
    <property type="match status" value="1"/>
</dbReference>
<dbReference type="InterPro" id="IPR036259">
    <property type="entry name" value="MFS_trans_sf"/>
</dbReference>
<feature type="transmembrane region" description="Helical" evidence="1">
    <location>
        <begin position="376"/>
        <end position="394"/>
    </location>
</feature>
<evidence type="ECO:0000313" key="2">
    <source>
        <dbReference type="EMBL" id="SHE49398.1"/>
    </source>
</evidence>
<dbReference type="EMBL" id="FQVL01000001">
    <property type="protein sequence ID" value="SHE49398.1"/>
    <property type="molecule type" value="Genomic_DNA"/>
</dbReference>
<evidence type="ECO:0008006" key="4">
    <source>
        <dbReference type="Google" id="ProtNLM"/>
    </source>
</evidence>
<dbReference type="Proteomes" id="UP000184476">
    <property type="component" value="Unassembled WGS sequence"/>
</dbReference>
<feature type="transmembrane region" description="Helical" evidence="1">
    <location>
        <begin position="340"/>
        <end position="364"/>
    </location>
</feature>